<dbReference type="EMBL" id="FJUW01000078">
    <property type="protein sequence ID" value="CZT12923.1"/>
    <property type="molecule type" value="Genomic_DNA"/>
</dbReference>
<dbReference type="Proteomes" id="UP000178129">
    <property type="component" value="Unassembled WGS sequence"/>
</dbReference>
<dbReference type="InParanoid" id="A0A1E1LQY5"/>
<keyword evidence="4" id="KW-1185">Reference proteome</keyword>
<feature type="region of interest" description="Disordered" evidence="1">
    <location>
        <begin position="1"/>
        <end position="109"/>
    </location>
</feature>
<feature type="compositionally biased region" description="Basic residues" evidence="1">
    <location>
        <begin position="70"/>
        <end position="80"/>
    </location>
</feature>
<name>A0A1E1LQY5_9HELO</name>
<evidence type="ECO:0000313" key="4">
    <source>
        <dbReference type="Proteomes" id="UP000178129"/>
    </source>
</evidence>
<evidence type="ECO:0000256" key="2">
    <source>
        <dbReference type="SAM" id="Phobius"/>
    </source>
</evidence>
<feature type="compositionally biased region" description="Basic residues" evidence="1">
    <location>
        <begin position="32"/>
        <end position="42"/>
    </location>
</feature>
<keyword evidence="2" id="KW-1133">Transmembrane helix</keyword>
<feature type="compositionally biased region" description="Polar residues" evidence="1">
    <location>
        <begin position="45"/>
        <end position="56"/>
    </location>
</feature>
<feature type="compositionally biased region" description="Basic and acidic residues" evidence="1">
    <location>
        <begin position="19"/>
        <end position="31"/>
    </location>
</feature>
<proteinExistence type="predicted"/>
<dbReference type="AlphaFoldDB" id="A0A1E1LQY5"/>
<protein>
    <submittedName>
        <fullName evidence="3">Uncharacterized protein</fullName>
    </submittedName>
</protein>
<feature type="compositionally biased region" description="Polar residues" evidence="1">
    <location>
        <begin position="85"/>
        <end position="105"/>
    </location>
</feature>
<reference evidence="4" key="1">
    <citation type="submission" date="2016-03" db="EMBL/GenBank/DDBJ databases">
        <authorList>
            <person name="Ploux O."/>
        </authorList>
    </citation>
    <scope>NUCLEOTIDE SEQUENCE [LARGE SCALE GENOMIC DNA]</scope>
    <source>
        <strain evidence="4">UK7</strain>
    </source>
</reference>
<organism evidence="3 4">
    <name type="scientific">Rhynchosporium graminicola</name>
    <dbReference type="NCBI Taxonomy" id="2792576"/>
    <lineage>
        <taxon>Eukaryota</taxon>
        <taxon>Fungi</taxon>
        <taxon>Dikarya</taxon>
        <taxon>Ascomycota</taxon>
        <taxon>Pezizomycotina</taxon>
        <taxon>Leotiomycetes</taxon>
        <taxon>Helotiales</taxon>
        <taxon>Ploettnerulaceae</taxon>
        <taxon>Rhynchosporium</taxon>
    </lineage>
</organism>
<comment type="caution">
    <text evidence="3">The sequence shown here is derived from an EMBL/GenBank/DDBJ whole genome shotgun (WGS) entry which is preliminary data.</text>
</comment>
<dbReference type="STRING" id="914237.A0A1E1LQY5"/>
<feature type="transmembrane region" description="Helical" evidence="2">
    <location>
        <begin position="725"/>
        <end position="747"/>
    </location>
</feature>
<feature type="compositionally biased region" description="Polar residues" evidence="1">
    <location>
        <begin position="1"/>
        <end position="12"/>
    </location>
</feature>
<evidence type="ECO:0000313" key="3">
    <source>
        <dbReference type="EMBL" id="CZT12923.1"/>
    </source>
</evidence>
<sequence length="873" mass="94140">MSTDEGWTTCSESEPEGEPVGRNEMQELLDKFRKKVSSRKPSRSGTSATKASIANKDTSRSEATAPGPKAPKKKYSKHQGKRPESTTQTESIVVSDIPTVQSSKPQAELPKSDRFNGGLSASAFNTGVIPTVQSSKPQAELPKSDRFNGGLSASAFNTGATSAASSSTIDIQQLKSTVAVKQIPELPRELEAAYQHTINSQAAQLQECGQHHDHPLLSGTYKRKIREVTNELQKTRIKLDILQKNTKYIRETQEEIYASVDLVHRMLPNVGLPASTVGLIKHLGLQVKHFSSEVKRVMIEKHEAHLAYERNLPAESNAPGVRAEMNMLTAALERSEAQTKDLRETMLAHLRTFQETDLERFVNIISLENEITNLKAQVEQKDSCIKKKAAETADQAAQILLLTSDSEIARQNAAHQIVVATVASEKVESLSRVQRWMSTVARLIFLILPWGLTLVPLSQAAGPPATEMSQTQEIFTGTVMTWTYLILKFFANNVLRLDDELSATDINSPSNVSSTPSTNLHAGMPSITDPTISAVLAITSTTVTILPASESSNPSSSHTIVPTTNPTASANILAGAPSIAHSSFSTAPTTISTPSAILPCKTGSTCSSATSIVPTAISASSMNLPGGAPSTGSSGITVMPSVSSTPSTNLPASTSSAQSMPLTSIPTVIAQRTKPTRAQDTQIRNKGKLVNKLEVSYGFSDHLPVDSSPVLQILRILSPAGISSVLQALFVFMVSISMLFIFTYSGLSNLHQATQLSVINQHSATTLLTPTFWAVTSGGPLTIIDLGDPDLWLKPRVVEDHTFEELEDEPEITILPFAAVEVPNGSNERMPVSNEPEPSTDIKVTWFKVLSKAAHVGVLGVALWRDLHYGARR</sequence>
<keyword evidence="2" id="KW-0812">Transmembrane</keyword>
<evidence type="ECO:0000256" key="1">
    <source>
        <dbReference type="SAM" id="MobiDB-lite"/>
    </source>
</evidence>
<accession>A0A1E1LQY5</accession>
<keyword evidence="2" id="KW-0472">Membrane</keyword>
<gene>
    <name evidence="3" type="ORF">RCO7_09277</name>
</gene>